<feature type="non-terminal residue" evidence="1">
    <location>
        <position position="1"/>
    </location>
</feature>
<evidence type="ECO:0000313" key="2">
    <source>
        <dbReference type="Proteomes" id="UP000800036"/>
    </source>
</evidence>
<evidence type="ECO:0000313" key="1">
    <source>
        <dbReference type="EMBL" id="KAF1972995.1"/>
    </source>
</evidence>
<accession>A0A6A5V795</accession>
<dbReference type="AlphaFoldDB" id="A0A6A5V795"/>
<gene>
    <name evidence="1" type="ORF">BU23DRAFT_466056</name>
</gene>
<sequence>GLEIVFSYKRYRKEKLRCFIDTSSRECASYILVHLPYSLWVSEKDWERV</sequence>
<protein>
    <submittedName>
        <fullName evidence="1">Uncharacterized protein</fullName>
    </submittedName>
</protein>
<dbReference type="OrthoDB" id="3796976at2759"/>
<name>A0A6A5V795_9PLEO</name>
<keyword evidence="2" id="KW-1185">Reference proteome</keyword>
<proteinExistence type="predicted"/>
<organism evidence="1 2">
    <name type="scientific">Bimuria novae-zelandiae CBS 107.79</name>
    <dbReference type="NCBI Taxonomy" id="1447943"/>
    <lineage>
        <taxon>Eukaryota</taxon>
        <taxon>Fungi</taxon>
        <taxon>Dikarya</taxon>
        <taxon>Ascomycota</taxon>
        <taxon>Pezizomycotina</taxon>
        <taxon>Dothideomycetes</taxon>
        <taxon>Pleosporomycetidae</taxon>
        <taxon>Pleosporales</taxon>
        <taxon>Massarineae</taxon>
        <taxon>Didymosphaeriaceae</taxon>
        <taxon>Bimuria</taxon>
    </lineage>
</organism>
<reference evidence="1" key="1">
    <citation type="journal article" date="2020" name="Stud. Mycol.">
        <title>101 Dothideomycetes genomes: a test case for predicting lifestyles and emergence of pathogens.</title>
        <authorList>
            <person name="Haridas S."/>
            <person name="Albert R."/>
            <person name="Binder M."/>
            <person name="Bloem J."/>
            <person name="Labutti K."/>
            <person name="Salamov A."/>
            <person name="Andreopoulos B."/>
            <person name="Baker S."/>
            <person name="Barry K."/>
            <person name="Bills G."/>
            <person name="Bluhm B."/>
            <person name="Cannon C."/>
            <person name="Castanera R."/>
            <person name="Culley D."/>
            <person name="Daum C."/>
            <person name="Ezra D."/>
            <person name="Gonzalez J."/>
            <person name="Henrissat B."/>
            <person name="Kuo A."/>
            <person name="Liang C."/>
            <person name="Lipzen A."/>
            <person name="Lutzoni F."/>
            <person name="Magnuson J."/>
            <person name="Mondo S."/>
            <person name="Nolan M."/>
            <person name="Ohm R."/>
            <person name="Pangilinan J."/>
            <person name="Park H.-J."/>
            <person name="Ramirez L."/>
            <person name="Alfaro M."/>
            <person name="Sun H."/>
            <person name="Tritt A."/>
            <person name="Yoshinaga Y."/>
            <person name="Zwiers L.-H."/>
            <person name="Turgeon B."/>
            <person name="Goodwin S."/>
            <person name="Spatafora J."/>
            <person name="Crous P."/>
            <person name="Grigoriev I."/>
        </authorList>
    </citation>
    <scope>NUCLEOTIDE SEQUENCE</scope>
    <source>
        <strain evidence="1">CBS 107.79</strain>
    </source>
</reference>
<dbReference type="Proteomes" id="UP000800036">
    <property type="component" value="Unassembled WGS sequence"/>
</dbReference>
<dbReference type="EMBL" id="ML976683">
    <property type="protein sequence ID" value="KAF1972995.1"/>
    <property type="molecule type" value="Genomic_DNA"/>
</dbReference>